<feature type="transmembrane region" description="Helical" evidence="1">
    <location>
        <begin position="65"/>
        <end position="88"/>
    </location>
</feature>
<evidence type="ECO:0000259" key="2">
    <source>
        <dbReference type="Pfam" id="PF02517"/>
    </source>
</evidence>
<evidence type="ECO:0000313" key="4">
    <source>
        <dbReference type="Proteomes" id="UP000823823"/>
    </source>
</evidence>
<protein>
    <submittedName>
        <fullName evidence="3">CPBP family intramembrane metalloprotease</fullName>
    </submittedName>
</protein>
<keyword evidence="3" id="KW-0378">Hydrolase</keyword>
<dbReference type="GO" id="GO:0008237">
    <property type="term" value="F:metallopeptidase activity"/>
    <property type="evidence" value="ECO:0007669"/>
    <property type="project" value="UniProtKB-KW"/>
</dbReference>
<keyword evidence="3" id="KW-0645">Protease</keyword>
<dbReference type="EMBL" id="DWZH01000117">
    <property type="protein sequence ID" value="HJB11773.1"/>
    <property type="molecule type" value="Genomic_DNA"/>
</dbReference>
<feature type="domain" description="CAAX prenyl protease 2/Lysostaphin resistance protein A-like" evidence="2">
    <location>
        <begin position="153"/>
        <end position="251"/>
    </location>
</feature>
<evidence type="ECO:0000313" key="3">
    <source>
        <dbReference type="EMBL" id="HJB11773.1"/>
    </source>
</evidence>
<organism evidence="3 4">
    <name type="scientific">Candidatus Brachybacterium merdavium</name>
    <dbReference type="NCBI Taxonomy" id="2838513"/>
    <lineage>
        <taxon>Bacteria</taxon>
        <taxon>Bacillati</taxon>
        <taxon>Actinomycetota</taxon>
        <taxon>Actinomycetes</taxon>
        <taxon>Micrococcales</taxon>
        <taxon>Dermabacteraceae</taxon>
        <taxon>Brachybacterium</taxon>
    </lineage>
</organism>
<feature type="transmembrane region" description="Helical" evidence="1">
    <location>
        <begin position="94"/>
        <end position="113"/>
    </location>
</feature>
<feature type="transmembrane region" description="Helical" evidence="1">
    <location>
        <begin position="25"/>
        <end position="44"/>
    </location>
</feature>
<gene>
    <name evidence="3" type="ORF">H9786_14840</name>
</gene>
<dbReference type="AlphaFoldDB" id="A0A9D2LFP8"/>
<reference evidence="3" key="2">
    <citation type="submission" date="2021-04" db="EMBL/GenBank/DDBJ databases">
        <authorList>
            <person name="Gilroy R."/>
        </authorList>
    </citation>
    <scope>NUCLEOTIDE SEQUENCE</scope>
    <source>
        <strain evidence="3">ChiHjej13B12-24818</strain>
    </source>
</reference>
<feature type="transmembrane region" description="Helical" evidence="1">
    <location>
        <begin position="242"/>
        <end position="264"/>
    </location>
</feature>
<sequence length="267" mass="27369">MGTLWIAAAIPGWVRWEQTMLGGTWLVQILAFMVVPLVAVRLLGGRAGQLGVTFGGIARPLETALTALAVVGPANGAAFPLLAVLGWSPLSWRGGLVLAAVYAASFPLTGLLIRNVRPTAHDTLPLPHLGMAAGVLAVAVAASASTAGSAPVVSAVLLPLLVVGPGEELLFRGVVQTGLDQALGRPWRIFGAELGWGWVIASLLFGLAHFLSPVTFGHGGWALWTAVSGLLFGYIRAKGGSFVASGLVHGVLLAIAAVITELAANQS</sequence>
<dbReference type="GO" id="GO:0004175">
    <property type="term" value="F:endopeptidase activity"/>
    <property type="evidence" value="ECO:0007669"/>
    <property type="project" value="UniProtKB-ARBA"/>
</dbReference>
<dbReference type="Pfam" id="PF02517">
    <property type="entry name" value="Rce1-like"/>
    <property type="match status" value="1"/>
</dbReference>
<keyword evidence="3" id="KW-0482">Metalloprotease</keyword>
<proteinExistence type="predicted"/>
<keyword evidence="1" id="KW-0812">Transmembrane</keyword>
<feature type="transmembrane region" description="Helical" evidence="1">
    <location>
        <begin position="218"/>
        <end position="235"/>
    </location>
</feature>
<name>A0A9D2LFP8_9MICO</name>
<keyword evidence="1" id="KW-0472">Membrane</keyword>
<feature type="transmembrane region" description="Helical" evidence="1">
    <location>
        <begin position="192"/>
        <end position="212"/>
    </location>
</feature>
<evidence type="ECO:0000256" key="1">
    <source>
        <dbReference type="SAM" id="Phobius"/>
    </source>
</evidence>
<reference evidence="3" key="1">
    <citation type="journal article" date="2021" name="PeerJ">
        <title>Extensive microbial diversity within the chicken gut microbiome revealed by metagenomics and culture.</title>
        <authorList>
            <person name="Gilroy R."/>
            <person name="Ravi A."/>
            <person name="Getino M."/>
            <person name="Pursley I."/>
            <person name="Horton D.L."/>
            <person name="Alikhan N.F."/>
            <person name="Baker D."/>
            <person name="Gharbi K."/>
            <person name="Hall N."/>
            <person name="Watson M."/>
            <person name="Adriaenssens E.M."/>
            <person name="Foster-Nyarko E."/>
            <person name="Jarju S."/>
            <person name="Secka A."/>
            <person name="Antonio M."/>
            <person name="Oren A."/>
            <person name="Chaudhuri R.R."/>
            <person name="La Ragione R."/>
            <person name="Hildebrand F."/>
            <person name="Pallen M.J."/>
        </authorList>
    </citation>
    <scope>NUCLEOTIDE SEQUENCE</scope>
    <source>
        <strain evidence="3">ChiHjej13B12-24818</strain>
    </source>
</reference>
<feature type="transmembrane region" description="Helical" evidence="1">
    <location>
        <begin position="150"/>
        <end position="171"/>
    </location>
</feature>
<accession>A0A9D2LFP8</accession>
<dbReference type="Proteomes" id="UP000823823">
    <property type="component" value="Unassembled WGS sequence"/>
</dbReference>
<dbReference type="GO" id="GO:0080120">
    <property type="term" value="P:CAAX-box protein maturation"/>
    <property type="evidence" value="ECO:0007669"/>
    <property type="project" value="UniProtKB-ARBA"/>
</dbReference>
<keyword evidence="1" id="KW-1133">Transmembrane helix</keyword>
<comment type="caution">
    <text evidence="3">The sequence shown here is derived from an EMBL/GenBank/DDBJ whole genome shotgun (WGS) entry which is preliminary data.</text>
</comment>
<dbReference type="InterPro" id="IPR003675">
    <property type="entry name" value="Rce1/LyrA-like_dom"/>
</dbReference>